<evidence type="ECO:0000313" key="7">
    <source>
        <dbReference type="EMBL" id="MDN5205011.1"/>
    </source>
</evidence>
<accession>A0ABT8KW44</accession>
<dbReference type="InterPro" id="IPR007627">
    <property type="entry name" value="RNA_pol_sigma70_r2"/>
</dbReference>
<name>A0ABT8KW44_9BACT</name>
<evidence type="ECO:0000256" key="2">
    <source>
        <dbReference type="ARBA" id="ARBA00023015"/>
    </source>
</evidence>
<keyword evidence="3" id="KW-0731">Sigma factor</keyword>
<dbReference type="CDD" id="cd06171">
    <property type="entry name" value="Sigma70_r4"/>
    <property type="match status" value="1"/>
</dbReference>
<protein>
    <submittedName>
        <fullName evidence="7">RNA polymerase sigma factor</fullName>
    </submittedName>
</protein>
<dbReference type="EMBL" id="JAUJEA010000014">
    <property type="protein sequence ID" value="MDN5205011.1"/>
    <property type="molecule type" value="Genomic_DNA"/>
</dbReference>
<dbReference type="NCBIfam" id="TIGR02937">
    <property type="entry name" value="sigma70-ECF"/>
    <property type="match status" value="1"/>
</dbReference>
<dbReference type="PANTHER" id="PTHR43133">
    <property type="entry name" value="RNA POLYMERASE ECF-TYPE SIGMA FACTO"/>
    <property type="match status" value="1"/>
</dbReference>
<dbReference type="Gene3D" id="1.10.1740.10">
    <property type="match status" value="1"/>
</dbReference>
<dbReference type="SUPFAM" id="SSF88946">
    <property type="entry name" value="Sigma2 domain of RNA polymerase sigma factors"/>
    <property type="match status" value="1"/>
</dbReference>
<dbReference type="Pfam" id="PF04542">
    <property type="entry name" value="Sigma70_r2"/>
    <property type="match status" value="1"/>
</dbReference>
<dbReference type="RefSeq" id="WP_346755035.1">
    <property type="nucleotide sequence ID" value="NZ_JAUJEA010000014.1"/>
</dbReference>
<keyword evidence="2" id="KW-0805">Transcription regulation</keyword>
<dbReference type="Proteomes" id="UP001172082">
    <property type="component" value="Unassembled WGS sequence"/>
</dbReference>
<evidence type="ECO:0000259" key="6">
    <source>
        <dbReference type="Pfam" id="PF08281"/>
    </source>
</evidence>
<feature type="domain" description="RNA polymerase sigma-70 region 2" evidence="5">
    <location>
        <begin position="14"/>
        <end position="74"/>
    </location>
</feature>
<organism evidence="7 8">
    <name type="scientific">Splendidivirga corallicola</name>
    <dbReference type="NCBI Taxonomy" id="3051826"/>
    <lineage>
        <taxon>Bacteria</taxon>
        <taxon>Pseudomonadati</taxon>
        <taxon>Bacteroidota</taxon>
        <taxon>Cytophagia</taxon>
        <taxon>Cytophagales</taxon>
        <taxon>Splendidivirgaceae</taxon>
        <taxon>Splendidivirga</taxon>
    </lineage>
</organism>
<dbReference type="InterPro" id="IPR013249">
    <property type="entry name" value="RNA_pol_sigma70_r4_t2"/>
</dbReference>
<feature type="domain" description="RNA polymerase sigma factor 70 region 4 type 2" evidence="6">
    <location>
        <begin position="110"/>
        <end position="159"/>
    </location>
</feature>
<dbReference type="Gene3D" id="1.10.10.10">
    <property type="entry name" value="Winged helix-like DNA-binding domain superfamily/Winged helix DNA-binding domain"/>
    <property type="match status" value="1"/>
</dbReference>
<dbReference type="SUPFAM" id="SSF88659">
    <property type="entry name" value="Sigma3 and sigma4 domains of RNA polymerase sigma factors"/>
    <property type="match status" value="1"/>
</dbReference>
<dbReference type="PANTHER" id="PTHR43133:SF25">
    <property type="entry name" value="RNA POLYMERASE SIGMA FACTOR RFAY-RELATED"/>
    <property type="match status" value="1"/>
</dbReference>
<sequence>MTALEFNHQIINLRNTLKLYTRRFTLDQEESNDLLQDTILKALTHREKFRPNTNFKAWLYTIMKNTFINNYRRNVKAKMQLDDTKDLYYLNVTDNHTFSSPISKLEYKEMKAIISSLKDIYRIPFQLYIKGFKYQEISEELNVPLGTVKTRIFYARQMLMDRIRNN</sequence>
<dbReference type="InterPro" id="IPR039425">
    <property type="entry name" value="RNA_pol_sigma-70-like"/>
</dbReference>
<evidence type="ECO:0000313" key="8">
    <source>
        <dbReference type="Proteomes" id="UP001172082"/>
    </source>
</evidence>
<dbReference type="InterPro" id="IPR013324">
    <property type="entry name" value="RNA_pol_sigma_r3/r4-like"/>
</dbReference>
<gene>
    <name evidence="7" type="ORF">QQ008_26715</name>
</gene>
<evidence type="ECO:0000256" key="1">
    <source>
        <dbReference type="ARBA" id="ARBA00010641"/>
    </source>
</evidence>
<keyword evidence="4" id="KW-0804">Transcription</keyword>
<proteinExistence type="inferred from homology"/>
<evidence type="ECO:0000259" key="5">
    <source>
        <dbReference type="Pfam" id="PF04542"/>
    </source>
</evidence>
<keyword evidence="8" id="KW-1185">Reference proteome</keyword>
<dbReference type="InterPro" id="IPR014284">
    <property type="entry name" value="RNA_pol_sigma-70_dom"/>
</dbReference>
<evidence type="ECO:0000256" key="3">
    <source>
        <dbReference type="ARBA" id="ARBA00023082"/>
    </source>
</evidence>
<reference evidence="7" key="1">
    <citation type="submission" date="2023-06" db="EMBL/GenBank/DDBJ databases">
        <title>Genomic of Parafulvivirga corallium.</title>
        <authorList>
            <person name="Wang G."/>
        </authorList>
    </citation>
    <scope>NUCLEOTIDE SEQUENCE</scope>
    <source>
        <strain evidence="7">BMA10</strain>
    </source>
</reference>
<comment type="similarity">
    <text evidence="1">Belongs to the sigma-70 factor family. ECF subfamily.</text>
</comment>
<dbReference type="InterPro" id="IPR036388">
    <property type="entry name" value="WH-like_DNA-bd_sf"/>
</dbReference>
<dbReference type="InterPro" id="IPR013325">
    <property type="entry name" value="RNA_pol_sigma_r2"/>
</dbReference>
<evidence type="ECO:0000256" key="4">
    <source>
        <dbReference type="ARBA" id="ARBA00023163"/>
    </source>
</evidence>
<dbReference type="Pfam" id="PF08281">
    <property type="entry name" value="Sigma70_r4_2"/>
    <property type="match status" value="1"/>
</dbReference>
<comment type="caution">
    <text evidence="7">The sequence shown here is derived from an EMBL/GenBank/DDBJ whole genome shotgun (WGS) entry which is preliminary data.</text>
</comment>